<dbReference type="Pfam" id="PF20431">
    <property type="entry name" value="E_motif"/>
    <property type="match status" value="1"/>
</dbReference>
<dbReference type="PANTHER" id="PTHR47926:SF536">
    <property type="entry name" value="DYW DOMAIN-CONTAINING PROTEIN"/>
    <property type="match status" value="1"/>
</dbReference>
<protein>
    <recommendedName>
        <fullName evidence="4">DYW domain-containing protein</fullName>
    </recommendedName>
</protein>
<feature type="repeat" description="PPR" evidence="3">
    <location>
        <begin position="500"/>
        <end position="534"/>
    </location>
</feature>
<comment type="similarity">
    <text evidence="1">Belongs to the PPR family. PCMP-H subfamily.</text>
</comment>
<dbReference type="GO" id="GO:0009451">
    <property type="term" value="P:RNA modification"/>
    <property type="evidence" value="ECO:0007669"/>
    <property type="project" value="InterPro"/>
</dbReference>
<dbReference type="EMBL" id="JAIWQS010000009">
    <property type="protein sequence ID" value="KAJ8755667.1"/>
    <property type="molecule type" value="Genomic_DNA"/>
</dbReference>
<dbReference type="GO" id="GO:0003729">
    <property type="term" value="F:mRNA binding"/>
    <property type="evidence" value="ECO:0007669"/>
    <property type="project" value="UniProtKB-ARBA"/>
</dbReference>
<evidence type="ECO:0000313" key="6">
    <source>
        <dbReference type="Proteomes" id="UP001159364"/>
    </source>
</evidence>
<dbReference type="Proteomes" id="UP001159364">
    <property type="component" value="Linkage Group LG09"/>
</dbReference>
<feature type="repeat" description="PPR" evidence="3">
    <location>
        <begin position="160"/>
        <end position="194"/>
    </location>
</feature>
<feature type="repeat" description="PPR" evidence="3">
    <location>
        <begin position="469"/>
        <end position="499"/>
    </location>
</feature>
<keyword evidence="6" id="KW-1185">Reference proteome</keyword>
<reference evidence="5 6" key="1">
    <citation type="submission" date="2021-09" db="EMBL/GenBank/DDBJ databases">
        <title>Genomic insights and catalytic innovation underlie evolution of tropane alkaloids biosynthesis.</title>
        <authorList>
            <person name="Wang Y.-J."/>
            <person name="Tian T."/>
            <person name="Huang J.-P."/>
            <person name="Huang S.-X."/>
        </authorList>
    </citation>
    <scope>NUCLEOTIDE SEQUENCE [LARGE SCALE GENOMIC DNA]</scope>
    <source>
        <strain evidence="5">KIB-2018</strain>
        <tissue evidence="5">Leaf</tissue>
    </source>
</reference>
<dbReference type="PANTHER" id="PTHR47926">
    <property type="entry name" value="PENTATRICOPEPTIDE REPEAT-CONTAINING PROTEIN"/>
    <property type="match status" value="1"/>
</dbReference>
<dbReference type="InterPro" id="IPR046849">
    <property type="entry name" value="E2_motif"/>
</dbReference>
<dbReference type="NCBIfam" id="TIGR00756">
    <property type="entry name" value="PPR"/>
    <property type="match status" value="4"/>
</dbReference>
<evidence type="ECO:0000256" key="2">
    <source>
        <dbReference type="ARBA" id="ARBA00022737"/>
    </source>
</evidence>
<dbReference type="InterPro" id="IPR032867">
    <property type="entry name" value="DYW_dom"/>
</dbReference>
<dbReference type="AlphaFoldDB" id="A0AAV8STP2"/>
<dbReference type="InterPro" id="IPR011990">
    <property type="entry name" value="TPR-like_helical_dom_sf"/>
</dbReference>
<dbReference type="InterPro" id="IPR046848">
    <property type="entry name" value="E_motif"/>
</dbReference>
<dbReference type="GO" id="GO:0008270">
    <property type="term" value="F:zinc ion binding"/>
    <property type="evidence" value="ECO:0007669"/>
    <property type="project" value="InterPro"/>
</dbReference>
<dbReference type="FunFam" id="1.25.40.10:FF:000682">
    <property type="entry name" value="Pentatricopeptide repeat-containing protein At3g16610"/>
    <property type="match status" value="1"/>
</dbReference>
<evidence type="ECO:0000256" key="1">
    <source>
        <dbReference type="ARBA" id="ARBA00006643"/>
    </source>
</evidence>
<feature type="repeat" description="PPR" evidence="3">
    <location>
        <begin position="90"/>
        <end position="124"/>
    </location>
</feature>
<name>A0AAV8STP2_9ROSI</name>
<accession>A0AAV8STP2</accession>
<feature type="domain" description="DYW" evidence="4">
    <location>
        <begin position="715"/>
        <end position="807"/>
    </location>
</feature>
<comment type="caution">
    <text evidence="5">The sequence shown here is derived from an EMBL/GenBank/DDBJ whole genome shotgun (WGS) entry which is preliminary data.</text>
</comment>
<feature type="repeat" description="PPR" evidence="3">
    <location>
        <begin position="399"/>
        <end position="433"/>
    </location>
</feature>
<keyword evidence="2" id="KW-0677">Repeat</keyword>
<proteinExistence type="inferred from homology"/>
<dbReference type="Pfam" id="PF20430">
    <property type="entry name" value="Eplus_motif"/>
    <property type="match status" value="1"/>
</dbReference>
<evidence type="ECO:0000313" key="5">
    <source>
        <dbReference type="EMBL" id="KAJ8755667.1"/>
    </source>
</evidence>
<organism evidence="5 6">
    <name type="scientific">Erythroxylum novogranatense</name>
    <dbReference type="NCBI Taxonomy" id="1862640"/>
    <lineage>
        <taxon>Eukaryota</taxon>
        <taxon>Viridiplantae</taxon>
        <taxon>Streptophyta</taxon>
        <taxon>Embryophyta</taxon>
        <taxon>Tracheophyta</taxon>
        <taxon>Spermatophyta</taxon>
        <taxon>Magnoliopsida</taxon>
        <taxon>eudicotyledons</taxon>
        <taxon>Gunneridae</taxon>
        <taxon>Pentapetalae</taxon>
        <taxon>rosids</taxon>
        <taxon>fabids</taxon>
        <taxon>Malpighiales</taxon>
        <taxon>Erythroxylaceae</taxon>
        <taxon>Erythroxylum</taxon>
    </lineage>
</organism>
<evidence type="ECO:0000256" key="3">
    <source>
        <dbReference type="PROSITE-ProRule" id="PRU00708"/>
    </source>
</evidence>
<dbReference type="Pfam" id="PF13041">
    <property type="entry name" value="PPR_2"/>
    <property type="match status" value="3"/>
</dbReference>
<dbReference type="PROSITE" id="PS51375">
    <property type="entry name" value="PPR"/>
    <property type="match status" value="5"/>
</dbReference>
<dbReference type="FunFam" id="1.25.40.10:FF:000344">
    <property type="entry name" value="Pentatricopeptide repeat-containing protein"/>
    <property type="match status" value="1"/>
</dbReference>
<dbReference type="Gene3D" id="1.25.40.10">
    <property type="entry name" value="Tetratricopeptide repeat domain"/>
    <property type="match status" value="5"/>
</dbReference>
<sequence length="807" mass="90521">MRYGAGSPLRFQKNLSLHDYCTLLEACFRSKFVSHGKLVHQHLLKHSNFKSNHSIDFSMLLAKLAHFYIVCDEVVNACKVFDEIPKKPKSAKLWNMLIRAYSWRGPYTKALDLYYEMLDFGVTPTKFTFPFVLKACSALQAREKGQEIHAHAKILGLDSDVYVSTALVDMYAKCGCLVKAEELFQNMANRDVVAWNCLIAGFSLHGAAYYDQTMKFLVEMQRSVSPTSSTMVSLIPIVAQANDLRVGKAVHAFCLRRGYNNDVVVETGVLDMYGKCRCITSAKRIFDMMGVAKNEVTWSAMIGAYVTNEFLTEALKVFHEIMMLKDGAVIAITEVTLAAVVRACAKLTDLRTGRCLHCYAIKSGLNSDLMLGNTLLSMYAKCGIIKDAVRFFNEMDMKDTVSFGAMISGFMQNGNAEEALQIFRKMLLSGIGPDLATMVSVLPACSHLAAFQRGRCCHCYAIVRGFTAETSVCNALIDMYAKCGRITSARDVFDRMDEQDIVSWNTMIIAYGIHGLGMDALNLFNNMLTQGLEPDDVTFISLLYACSHSGLVAEGKHWFTIMTQYFEITPRIEHYICMTDLLSRAGLFEEVWHLIENMPFEPDVRVWSAVFAACNVYKNIELGEKVSKKIQRLGPESTGNFVLLSNMYSAVGRWDDAAEVRIAQRGLGFKKIPGCSWIEIGGVVHAFVGGDRSHPQSAQINQKLEELLVEIKKLGYCSESSFVLQDVEEEEKEGILLYHSEKLAIAFGILSLSHNKPILVTKNLRVCGDCHIAIKFFSLISKREITVRDASRFHHFKDGICNCRDFW</sequence>
<dbReference type="InterPro" id="IPR046960">
    <property type="entry name" value="PPR_At4g14850-like_plant"/>
</dbReference>
<evidence type="ECO:0000259" key="4">
    <source>
        <dbReference type="Pfam" id="PF14432"/>
    </source>
</evidence>
<dbReference type="FunFam" id="1.25.40.10:FF:000690">
    <property type="entry name" value="Pentatricopeptide repeat-containing protein"/>
    <property type="match status" value="1"/>
</dbReference>
<dbReference type="Pfam" id="PF01535">
    <property type="entry name" value="PPR"/>
    <property type="match status" value="4"/>
</dbReference>
<dbReference type="InterPro" id="IPR002885">
    <property type="entry name" value="PPR_rpt"/>
</dbReference>
<dbReference type="Pfam" id="PF14432">
    <property type="entry name" value="DYW_deaminase"/>
    <property type="match status" value="1"/>
</dbReference>
<gene>
    <name evidence="5" type="ORF">K2173_022262</name>
</gene>